<dbReference type="Proteomes" id="UP000614424">
    <property type="component" value="Unassembled WGS sequence"/>
</dbReference>
<dbReference type="CDD" id="cd01288">
    <property type="entry name" value="FabZ"/>
    <property type="match status" value="1"/>
</dbReference>
<evidence type="ECO:0000313" key="2">
    <source>
        <dbReference type="EMBL" id="MBC8317984.1"/>
    </source>
</evidence>
<name>A0A8J6NDI1_9BACT</name>
<dbReference type="Pfam" id="PF07977">
    <property type="entry name" value="FabA"/>
    <property type="match status" value="1"/>
</dbReference>
<proteinExistence type="predicted"/>
<dbReference type="AlphaFoldDB" id="A0A8J6NDI1"/>
<dbReference type="NCBIfam" id="NF000582">
    <property type="entry name" value="PRK00006.1"/>
    <property type="match status" value="1"/>
</dbReference>
<dbReference type="EMBL" id="JACNJZ010000120">
    <property type="protein sequence ID" value="MBC8317984.1"/>
    <property type="molecule type" value="Genomic_DNA"/>
</dbReference>
<evidence type="ECO:0000313" key="3">
    <source>
        <dbReference type="Proteomes" id="UP000614424"/>
    </source>
</evidence>
<dbReference type="EC" id="4.2.1.59" evidence="2"/>
<dbReference type="SUPFAM" id="SSF54637">
    <property type="entry name" value="Thioesterase/thiol ester dehydrase-isomerase"/>
    <property type="match status" value="1"/>
</dbReference>
<comment type="caution">
    <text evidence="2">The sequence shown here is derived from an EMBL/GenBank/DDBJ whole genome shotgun (WGS) entry which is preliminary data.</text>
</comment>
<dbReference type="GO" id="GO:0019171">
    <property type="term" value="F:(3R)-hydroxyacyl-[acyl-carrier-protein] dehydratase activity"/>
    <property type="evidence" value="ECO:0007669"/>
    <property type="project" value="UniProtKB-EC"/>
</dbReference>
<dbReference type="InterPro" id="IPR013114">
    <property type="entry name" value="FabA_FabZ"/>
</dbReference>
<dbReference type="Gene3D" id="3.10.129.10">
    <property type="entry name" value="Hotdog Thioesterase"/>
    <property type="match status" value="1"/>
</dbReference>
<dbReference type="PANTHER" id="PTHR30272">
    <property type="entry name" value="3-HYDROXYACYL-[ACYL-CARRIER-PROTEIN] DEHYDRATASE"/>
    <property type="match status" value="1"/>
</dbReference>
<dbReference type="PANTHER" id="PTHR30272:SF1">
    <property type="entry name" value="3-HYDROXYACYL-[ACYL-CARRIER-PROTEIN] DEHYDRATASE"/>
    <property type="match status" value="1"/>
</dbReference>
<reference evidence="2 3" key="1">
    <citation type="submission" date="2020-08" db="EMBL/GenBank/DDBJ databases">
        <title>Bridging the membrane lipid divide: bacteria of the FCB group superphylum have the potential to synthesize archaeal ether lipids.</title>
        <authorList>
            <person name="Villanueva L."/>
            <person name="Von Meijenfeldt F.A.B."/>
            <person name="Westbye A.B."/>
            <person name="Yadav S."/>
            <person name="Hopmans E.C."/>
            <person name="Dutilh B.E."/>
            <person name="Sinninghe Damste J.S."/>
        </authorList>
    </citation>
    <scope>NUCLEOTIDE SEQUENCE [LARGE SCALE GENOMIC DNA]</scope>
    <source>
        <strain evidence="2">NIOZ-UU47</strain>
    </source>
</reference>
<organism evidence="2 3">
    <name type="scientific">Candidatus Desulfobia pelagia</name>
    <dbReference type="NCBI Taxonomy" id="2841692"/>
    <lineage>
        <taxon>Bacteria</taxon>
        <taxon>Pseudomonadati</taxon>
        <taxon>Thermodesulfobacteriota</taxon>
        <taxon>Desulfobulbia</taxon>
        <taxon>Desulfobulbales</taxon>
        <taxon>Desulfobulbaceae</taxon>
        <taxon>Candidatus Desulfobia</taxon>
    </lineage>
</organism>
<keyword evidence="1 2" id="KW-0456">Lyase</keyword>
<accession>A0A8J6NDI1</accession>
<evidence type="ECO:0000256" key="1">
    <source>
        <dbReference type="ARBA" id="ARBA00023239"/>
    </source>
</evidence>
<dbReference type="InterPro" id="IPR029069">
    <property type="entry name" value="HotDog_dom_sf"/>
</dbReference>
<sequence>MDSKDFILNRIPHRDPFLWVDSVTEVLDNRLVAKKHIPPDLDIFKGHYPDHPIMPGVLLCESIFQAGAILIHEMIMKGGSQDVHSNEIPVLTRIQGAKFKREVRPGDTIIIDVLFKERVSNAWFLSGKILVDGKVAVKVDFACAMSSS</sequence>
<protein>
    <submittedName>
        <fullName evidence="2">3-hydroxyacyl-ACP dehydratase FabZ</fullName>
        <ecNumber evidence="2">4.2.1.59</ecNumber>
    </submittedName>
</protein>
<gene>
    <name evidence="2" type="primary">fabZ</name>
    <name evidence="2" type="ORF">H8E41_08755</name>
</gene>